<dbReference type="PANTHER" id="PTHR35803:SF1">
    <property type="entry name" value="GLUCAN 1,4-ALPHA-GLUCOSIDASE SUSB"/>
    <property type="match status" value="1"/>
</dbReference>
<evidence type="ECO:0000259" key="5">
    <source>
        <dbReference type="Pfam" id="PF10566"/>
    </source>
</evidence>
<dbReference type="InterPro" id="IPR029486">
    <property type="entry name" value="GH97_N"/>
</dbReference>
<dbReference type="RefSeq" id="WP_379995125.1">
    <property type="nucleotide sequence ID" value="NZ_JBHSGN010000061.1"/>
</dbReference>
<dbReference type="Gene3D" id="3.20.20.70">
    <property type="entry name" value="Aldolase class I"/>
    <property type="match status" value="1"/>
</dbReference>
<comment type="subunit">
    <text evidence="2">Monomer.</text>
</comment>
<feature type="domain" description="Glycosyl-hydrolase 97 C-terminal oligomerisation" evidence="7">
    <location>
        <begin position="624"/>
        <end position="725"/>
    </location>
</feature>
<sequence>MKKVISISIFIGFCLIFQTMKAQDLKSPDGNLTLKFSIQNGGVPTYALIYKDKDVIKTSKLGLELKDDSDAHTDFSDFSVKQKDNNSSEDKVSLLNGFEITDIKTATFDESWKPVWGEVSQIRNHYNELAVTLNQKSTDRHIVIRFRLFDDGLGFRYEFPEQKNLTYFVIKEERTQFAMAGDHKAFWIPGDYDTQEYDYTTSKLSEIRGLMSKAITPNSSQTPFSETGVQTALMMKTDDGLYINLHEAALINYSCMHLNLDDKNMIFESWLTPDAQGYKGYMQAPCHTPWRTVIVSDDARKVLASHTTLNLNEPSKIEDTSWIKPVKYVGVWWEMITGKSTWAYTDDVYSVQLGVTDYSKTKPNGKHAANTAHVKAYIDFAALHGFDGVLVEGWNEGWEDWFGKSKDYVFDFVTPYPDFDVEELNAYAKSKGVKIMMHHETSSSVRNYERHLDKAYQFMVDNGYNSVKSGYVGNIIPRGEHHYGQWMVNHYQYAFEKAAGYKIMVNAHEAVRPTGVCRTWPNLIGNESARGTEYQAFGGNKPNHVTVLPFTRLIGGPMDYTPGIFQMDISKYNPGNNSHVNSTLANQLALYVTMYSPLQMAADLPETYNQYLDAFQFIKDVAIDWDESKYLEAEPGEYITVARKAKNSNNWFVGSVCGENGRTSNITFEYLDPAKTYIATIYSDAKDAHYKTNPQAYTIRKVVVTGKSKLSQLCAPAGGYAISITEADKAQTKGLKRL</sequence>
<organism evidence="8 9">
    <name type="scientific">Dysgonomonas termitidis</name>
    <dbReference type="NCBI Taxonomy" id="1516126"/>
    <lineage>
        <taxon>Bacteria</taxon>
        <taxon>Pseudomonadati</taxon>
        <taxon>Bacteroidota</taxon>
        <taxon>Bacteroidia</taxon>
        <taxon>Bacteroidales</taxon>
        <taxon>Dysgonomonadaceae</taxon>
        <taxon>Dysgonomonas</taxon>
    </lineage>
</organism>
<evidence type="ECO:0000256" key="4">
    <source>
        <dbReference type="SAM" id="SignalP"/>
    </source>
</evidence>
<dbReference type="InterPro" id="IPR052720">
    <property type="entry name" value="Glycosyl_hydrolase_97"/>
</dbReference>
<dbReference type="Pfam" id="PF14508">
    <property type="entry name" value="GH97_N"/>
    <property type="match status" value="1"/>
</dbReference>
<evidence type="ECO:0000256" key="1">
    <source>
        <dbReference type="ARBA" id="ARBA00001913"/>
    </source>
</evidence>
<dbReference type="PANTHER" id="PTHR35803">
    <property type="entry name" value="GLUCAN 1,4-ALPHA-GLUCOSIDASE SUSB-RELATED"/>
    <property type="match status" value="1"/>
</dbReference>
<dbReference type="Pfam" id="PF14509">
    <property type="entry name" value="GH97_C"/>
    <property type="match status" value="1"/>
</dbReference>
<dbReference type="SUPFAM" id="SSF51445">
    <property type="entry name" value="(Trans)glycosidases"/>
    <property type="match status" value="1"/>
</dbReference>
<accession>A0ABV9KTZ7</accession>
<dbReference type="Gene3D" id="2.70.98.10">
    <property type="match status" value="1"/>
</dbReference>
<feature type="domain" description="Glycosyl-hydrolase 97 N-terminal" evidence="6">
    <location>
        <begin position="25"/>
        <end position="314"/>
    </location>
</feature>
<evidence type="ECO:0000256" key="3">
    <source>
        <dbReference type="ARBA" id="ARBA00022837"/>
    </source>
</evidence>
<protein>
    <submittedName>
        <fullName evidence="8">Glycoside hydrolase family 97 protein</fullName>
        <ecNumber evidence="8">3.2.1.-</ecNumber>
    </submittedName>
</protein>
<dbReference type="EC" id="3.2.1.-" evidence="8"/>
<proteinExistence type="predicted"/>
<feature type="domain" description="Glycosyl-hydrolase 97 catalytic" evidence="5">
    <location>
        <begin position="332"/>
        <end position="529"/>
    </location>
</feature>
<name>A0ABV9KTZ7_9BACT</name>
<dbReference type="InterPro" id="IPR029483">
    <property type="entry name" value="GH97_C"/>
</dbReference>
<dbReference type="GO" id="GO:0016798">
    <property type="term" value="F:hydrolase activity, acting on glycosyl bonds"/>
    <property type="evidence" value="ECO:0007669"/>
    <property type="project" value="UniProtKB-KW"/>
</dbReference>
<dbReference type="Proteomes" id="UP001596023">
    <property type="component" value="Unassembled WGS sequence"/>
</dbReference>
<dbReference type="EMBL" id="JBHSGN010000061">
    <property type="protein sequence ID" value="MFC4673644.1"/>
    <property type="molecule type" value="Genomic_DNA"/>
</dbReference>
<evidence type="ECO:0000313" key="8">
    <source>
        <dbReference type="EMBL" id="MFC4673644.1"/>
    </source>
</evidence>
<keyword evidence="3" id="KW-0106">Calcium</keyword>
<dbReference type="InterPro" id="IPR019563">
    <property type="entry name" value="GH97_catalytic"/>
</dbReference>
<dbReference type="InterPro" id="IPR013785">
    <property type="entry name" value="Aldolase_TIM"/>
</dbReference>
<keyword evidence="9" id="KW-1185">Reference proteome</keyword>
<keyword evidence="4" id="KW-0732">Signal</keyword>
<reference evidence="9" key="1">
    <citation type="journal article" date="2019" name="Int. J. Syst. Evol. Microbiol.">
        <title>The Global Catalogue of Microorganisms (GCM) 10K type strain sequencing project: providing services to taxonomists for standard genome sequencing and annotation.</title>
        <authorList>
            <consortium name="The Broad Institute Genomics Platform"/>
            <consortium name="The Broad Institute Genome Sequencing Center for Infectious Disease"/>
            <person name="Wu L."/>
            <person name="Ma J."/>
        </authorList>
    </citation>
    <scope>NUCLEOTIDE SEQUENCE [LARGE SCALE GENOMIC DNA]</scope>
    <source>
        <strain evidence="9">CCUG 66188</strain>
    </source>
</reference>
<keyword evidence="8" id="KW-0326">Glycosidase</keyword>
<evidence type="ECO:0000259" key="7">
    <source>
        <dbReference type="Pfam" id="PF14509"/>
    </source>
</evidence>
<gene>
    <name evidence="8" type="ORF">ACFO6W_08065</name>
</gene>
<evidence type="ECO:0000259" key="6">
    <source>
        <dbReference type="Pfam" id="PF14508"/>
    </source>
</evidence>
<evidence type="ECO:0000313" key="9">
    <source>
        <dbReference type="Proteomes" id="UP001596023"/>
    </source>
</evidence>
<dbReference type="InterPro" id="IPR017853">
    <property type="entry name" value="GH"/>
</dbReference>
<comment type="cofactor">
    <cofactor evidence="1">
        <name>Ca(2+)</name>
        <dbReference type="ChEBI" id="CHEBI:29108"/>
    </cofactor>
</comment>
<dbReference type="InterPro" id="IPR014718">
    <property type="entry name" value="GH-type_carb-bd"/>
</dbReference>
<evidence type="ECO:0000256" key="2">
    <source>
        <dbReference type="ARBA" id="ARBA00011245"/>
    </source>
</evidence>
<keyword evidence="8" id="KW-0378">Hydrolase</keyword>
<feature type="signal peptide" evidence="4">
    <location>
        <begin position="1"/>
        <end position="22"/>
    </location>
</feature>
<comment type="caution">
    <text evidence="8">The sequence shown here is derived from an EMBL/GenBank/DDBJ whole genome shotgun (WGS) entry which is preliminary data.</text>
</comment>
<dbReference type="Pfam" id="PF10566">
    <property type="entry name" value="Glyco_hydro_97"/>
    <property type="match status" value="1"/>
</dbReference>
<feature type="chain" id="PRO_5045062719" evidence="4">
    <location>
        <begin position="23"/>
        <end position="738"/>
    </location>
</feature>